<keyword evidence="3" id="KW-1185">Reference proteome</keyword>
<dbReference type="PROSITE" id="PS50983">
    <property type="entry name" value="FE_B12_PBP"/>
    <property type="match status" value="1"/>
</dbReference>
<evidence type="ECO:0000313" key="2">
    <source>
        <dbReference type="EMBL" id="QAB14633.1"/>
    </source>
</evidence>
<organism evidence="2 3">
    <name type="scientific">Hydrogenovibrio thermophilus</name>
    <dbReference type="NCBI Taxonomy" id="265883"/>
    <lineage>
        <taxon>Bacteria</taxon>
        <taxon>Pseudomonadati</taxon>
        <taxon>Pseudomonadota</taxon>
        <taxon>Gammaproteobacteria</taxon>
        <taxon>Thiotrichales</taxon>
        <taxon>Piscirickettsiaceae</taxon>
        <taxon>Hydrogenovibrio</taxon>
    </lineage>
</organism>
<evidence type="ECO:0000259" key="1">
    <source>
        <dbReference type="PROSITE" id="PS50983"/>
    </source>
</evidence>
<dbReference type="Pfam" id="PF01497">
    <property type="entry name" value="Peripla_BP_2"/>
    <property type="match status" value="1"/>
</dbReference>
<evidence type="ECO:0000313" key="3">
    <source>
        <dbReference type="Proteomes" id="UP000285478"/>
    </source>
</evidence>
<protein>
    <submittedName>
        <fullName evidence="2">ABC transporter substrate-binding protein</fullName>
    </submittedName>
</protein>
<dbReference type="PANTHER" id="PTHR30535">
    <property type="entry name" value="VITAMIN B12-BINDING PROTEIN"/>
    <property type="match status" value="1"/>
</dbReference>
<dbReference type="RefSeq" id="WP_128384361.1">
    <property type="nucleotide sequence ID" value="NZ_CP035033.1"/>
</dbReference>
<gene>
    <name evidence="2" type="ORF">EPV75_02600</name>
</gene>
<proteinExistence type="predicted"/>
<dbReference type="PANTHER" id="PTHR30535:SF34">
    <property type="entry name" value="MOLYBDATE-BINDING PROTEIN MOLA"/>
    <property type="match status" value="1"/>
</dbReference>
<reference evidence="2 3" key="1">
    <citation type="journal article" date="2018" name="Environ. Microbiol.">
        <title>Genomes of ubiquitous marine and hypersaline Hydrogenovibrio, Thiomicrorhabdus and Thiomicrospira spp. encode a diversity of mechanisms to sustain chemolithoautotrophy in heterogeneous environments.</title>
        <authorList>
            <person name="Scott K.M."/>
            <person name="Williams J."/>
            <person name="Porter C.M.B."/>
            <person name="Russel S."/>
            <person name="Harmer T.L."/>
            <person name="Paul J.H."/>
            <person name="Antonen K.M."/>
            <person name="Bridges M.K."/>
            <person name="Camper G.J."/>
            <person name="Campla C.K."/>
            <person name="Casella L.G."/>
            <person name="Chase E."/>
            <person name="Conrad J.W."/>
            <person name="Cruz M.C."/>
            <person name="Dunlap D.S."/>
            <person name="Duran L."/>
            <person name="Fahsbender E.M."/>
            <person name="Goldsmith D.B."/>
            <person name="Keeley R.F."/>
            <person name="Kondoff M.R."/>
            <person name="Kussy B.I."/>
            <person name="Lane M.K."/>
            <person name="Lawler S."/>
            <person name="Leigh B.A."/>
            <person name="Lewis C."/>
            <person name="Lostal L.M."/>
            <person name="Marking D."/>
            <person name="Mancera P.A."/>
            <person name="McClenthan E.C."/>
            <person name="McIntyre E.A."/>
            <person name="Mine J.A."/>
            <person name="Modi S."/>
            <person name="Moore B.D."/>
            <person name="Morgan W.A."/>
            <person name="Nelson K.M."/>
            <person name="Nguyen K.N."/>
            <person name="Ogburn N."/>
            <person name="Parrino D.G."/>
            <person name="Pedapudi A.D."/>
            <person name="Pelham R.P."/>
            <person name="Preece A.M."/>
            <person name="Rampersad E.A."/>
            <person name="Richardson J.C."/>
            <person name="Rodgers C.M."/>
            <person name="Schaffer B.L."/>
            <person name="Sheridan N.E."/>
            <person name="Solone M.R."/>
            <person name="Staley Z.R."/>
            <person name="Tabuchi M."/>
            <person name="Waide R.J."/>
            <person name="Wanjugi P.W."/>
            <person name="Young S."/>
            <person name="Clum A."/>
            <person name="Daum C."/>
            <person name="Huntemann M."/>
            <person name="Ivanova N."/>
            <person name="Kyrpides N."/>
            <person name="Mikhailova N."/>
            <person name="Palaniappan K."/>
            <person name="Pillay M."/>
            <person name="Reddy T.B.K."/>
            <person name="Shapiro N."/>
            <person name="Stamatis D."/>
            <person name="Varghese N."/>
            <person name="Woyke T."/>
            <person name="Boden R."/>
            <person name="Freyermuth S.K."/>
            <person name="Kerfeld C.A."/>
        </authorList>
    </citation>
    <scope>NUCLEOTIDE SEQUENCE [LARGE SCALE GENOMIC DNA]</scope>
    <source>
        <strain evidence="2 3">JR-2</strain>
    </source>
</reference>
<accession>A0A451G558</accession>
<name>A0A451G558_9GAMM</name>
<dbReference type="InterPro" id="IPR050902">
    <property type="entry name" value="ABC_Transporter_SBP"/>
</dbReference>
<dbReference type="AlphaFoldDB" id="A0A451G558"/>
<feature type="domain" description="Fe/B12 periplasmic-binding" evidence="1">
    <location>
        <begin position="51"/>
        <end position="317"/>
    </location>
</feature>
<dbReference type="SUPFAM" id="SSF53807">
    <property type="entry name" value="Helical backbone' metal receptor"/>
    <property type="match status" value="1"/>
</dbReference>
<dbReference type="Gene3D" id="3.40.50.1980">
    <property type="entry name" value="Nitrogenase molybdenum iron protein domain"/>
    <property type="match status" value="2"/>
</dbReference>
<dbReference type="EMBL" id="CP035033">
    <property type="protein sequence ID" value="QAB14633.1"/>
    <property type="molecule type" value="Genomic_DNA"/>
</dbReference>
<dbReference type="KEGG" id="htr:EPV75_02600"/>
<dbReference type="Gene3D" id="1.20.58.2180">
    <property type="match status" value="1"/>
</dbReference>
<dbReference type="InterPro" id="IPR002491">
    <property type="entry name" value="ABC_transptr_periplasmic_BD"/>
</dbReference>
<dbReference type="Proteomes" id="UP000285478">
    <property type="component" value="Chromosome"/>
</dbReference>
<sequence>MFHFGAPATSGVGRFLWGAWLSMLALSAQAEPVVFTDQQQREIVLEHPAQKVVMIPIPGAGMAISVDRNAQRLTAIHPSAKAAIEESLMGKMFPKSLALPTDAVGQGFMPNVETILQQQPDLVFQWGSMGEDVVAPLENSGLNVALMNYGKEDDVIRWFEMMGEAFGQQERVTSLLKWRADVRQDVSAKMASVPSKSKPRTLYFLRFQSQKRVAGPASYNDFSIGLAGGQNVVTGGNFKEVNVEQVLVWDPEVILLNNFESDLTPQDIYQHPILSATSAAIHKRVYKMPMGGARWDPPGQESPLMWMWLANILQPDVADYDLRAEMKQAYRRLYDYELTDADIVDILHADVNAGSVGYEGSTP</sequence>
<dbReference type="GO" id="GO:0071281">
    <property type="term" value="P:cellular response to iron ion"/>
    <property type="evidence" value="ECO:0007669"/>
    <property type="project" value="TreeGrafter"/>
</dbReference>